<sequence>MAICIAGSFSAFAAHADTLPSVPTGAEMDVAFQGMIYARACDIRYKRPAMIWDSKSVFLKYAREAYSDPQAITEKAFKESQIQTTRAYAKASKEFTVEFCTRLAKLFQQQLGR</sequence>
<keyword evidence="3" id="KW-1185">Reference proteome</keyword>
<dbReference type="Proteomes" id="UP000311605">
    <property type="component" value="Unassembled WGS sequence"/>
</dbReference>
<name>A0A5C4XFJ5_9HYPH</name>
<evidence type="ECO:0000256" key="1">
    <source>
        <dbReference type="SAM" id="SignalP"/>
    </source>
</evidence>
<evidence type="ECO:0000313" key="3">
    <source>
        <dbReference type="Proteomes" id="UP000311605"/>
    </source>
</evidence>
<evidence type="ECO:0000313" key="2">
    <source>
        <dbReference type="EMBL" id="TNM62285.1"/>
    </source>
</evidence>
<feature type="signal peptide" evidence="1">
    <location>
        <begin position="1"/>
        <end position="16"/>
    </location>
</feature>
<dbReference type="EMBL" id="VDMN01000004">
    <property type="protein sequence ID" value="TNM62285.1"/>
    <property type="molecule type" value="Genomic_DNA"/>
</dbReference>
<dbReference type="RefSeq" id="WP_139677910.1">
    <property type="nucleotide sequence ID" value="NZ_VDMN01000004.1"/>
</dbReference>
<dbReference type="AlphaFoldDB" id="A0A5C4XFJ5"/>
<protein>
    <recommendedName>
        <fullName evidence="4">TIGR02301 family protein</fullName>
    </recommendedName>
</protein>
<proteinExistence type="predicted"/>
<dbReference type="OrthoDB" id="8449781at2"/>
<organism evidence="2 3">
    <name type="scientific">Aliirhizobium smilacinae</name>
    <dbReference type="NCBI Taxonomy" id="1395944"/>
    <lineage>
        <taxon>Bacteria</taxon>
        <taxon>Pseudomonadati</taxon>
        <taxon>Pseudomonadota</taxon>
        <taxon>Alphaproteobacteria</taxon>
        <taxon>Hyphomicrobiales</taxon>
        <taxon>Rhizobiaceae</taxon>
        <taxon>Aliirhizobium</taxon>
    </lineage>
</organism>
<feature type="chain" id="PRO_5022999481" description="TIGR02301 family protein" evidence="1">
    <location>
        <begin position="17"/>
        <end position="113"/>
    </location>
</feature>
<evidence type="ECO:0008006" key="4">
    <source>
        <dbReference type="Google" id="ProtNLM"/>
    </source>
</evidence>
<keyword evidence="1" id="KW-0732">Signal</keyword>
<reference evidence="2 3" key="1">
    <citation type="submission" date="2019-06" db="EMBL/GenBank/DDBJ databases">
        <title>The draft genome of Rhizobium smilacinae PTYR-5.</title>
        <authorList>
            <person name="Liu L."/>
            <person name="Li L."/>
            <person name="Zhang X."/>
        </authorList>
    </citation>
    <scope>NUCLEOTIDE SEQUENCE [LARGE SCALE GENOMIC DNA]</scope>
    <source>
        <strain evidence="2 3">PTYR-5</strain>
    </source>
</reference>
<comment type="caution">
    <text evidence="2">The sequence shown here is derived from an EMBL/GenBank/DDBJ whole genome shotgun (WGS) entry which is preliminary data.</text>
</comment>
<gene>
    <name evidence="2" type="ORF">FHP24_19595</name>
</gene>
<accession>A0A5C4XFJ5</accession>